<name>A0A1G7LRB4_9BACL</name>
<feature type="compositionally biased region" description="Basic and acidic residues" evidence="1">
    <location>
        <begin position="75"/>
        <end position="84"/>
    </location>
</feature>
<dbReference type="Proteomes" id="UP000198972">
    <property type="component" value="Unassembled WGS sequence"/>
</dbReference>
<reference evidence="2 3" key="1">
    <citation type="submission" date="2016-10" db="EMBL/GenBank/DDBJ databases">
        <authorList>
            <person name="de Groot N.N."/>
        </authorList>
    </citation>
    <scope>NUCLEOTIDE SEQUENCE [LARGE SCALE GENOMIC DNA]</scope>
    <source>
        <strain evidence="2 3">DSM 28129</strain>
    </source>
</reference>
<dbReference type="AlphaFoldDB" id="A0A1G7LRB4"/>
<evidence type="ECO:0000256" key="1">
    <source>
        <dbReference type="SAM" id="MobiDB-lite"/>
    </source>
</evidence>
<sequence length="84" mass="9680">MSSENYDMDPISREIVNVEGVYTDENGREAYLHKGEAFPADLIMGTTEWRLTELAQVKHSDGETSRHLIPKKRPKDQNHQNEHS</sequence>
<evidence type="ECO:0000313" key="2">
    <source>
        <dbReference type="EMBL" id="SDF52088.1"/>
    </source>
</evidence>
<feature type="region of interest" description="Disordered" evidence="1">
    <location>
        <begin position="57"/>
        <end position="84"/>
    </location>
</feature>
<keyword evidence="3" id="KW-1185">Reference proteome</keyword>
<accession>A0A1G7LRB4</accession>
<dbReference type="RefSeq" id="WP_245742345.1">
    <property type="nucleotide sequence ID" value="NZ_FNBG01000012.1"/>
</dbReference>
<evidence type="ECO:0000313" key="3">
    <source>
        <dbReference type="Proteomes" id="UP000198972"/>
    </source>
</evidence>
<feature type="compositionally biased region" description="Basic and acidic residues" evidence="1">
    <location>
        <begin position="57"/>
        <end position="66"/>
    </location>
</feature>
<gene>
    <name evidence="2" type="ORF">SAMN04488542_11239</name>
</gene>
<protein>
    <submittedName>
        <fullName evidence="2">Uncharacterized protein</fullName>
    </submittedName>
</protein>
<dbReference type="STRING" id="670482.SAMN04488542_11239"/>
<dbReference type="EMBL" id="FNBG01000012">
    <property type="protein sequence ID" value="SDF52088.1"/>
    <property type="molecule type" value="Genomic_DNA"/>
</dbReference>
<organism evidence="2 3">
    <name type="scientific">Fontibacillus panacisegetis</name>
    <dbReference type="NCBI Taxonomy" id="670482"/>
    <lineage>
        <taxon>Bacteria</taxon>
        <taxon>Bacillati</taxon>
        <taxon>Bacillota</taxon>
        <taxon>Bacilli</taxon>
        <taxon>Bacillales</taxon>
        <taxon>Paenibacillaceae</taxon>
        <taxon>Fontibacillus</taxon>
    </lineage>
</organism>
<proteinExistence type="predicted"/>